<proteinExistence type="predicted"/>
<dbReference type="RefSeq" id="WP_214419190.1">
    <property type="nucleotide sequence ID" value="NZ_CP075546.1"/>
</dbReference>
<evidence type="ECO:0000313" key="3">
    <source>
        <dbReference type="EMBL" id="QVV88378.1"/>
    </source>
</evidence>
<dbReference type="InterPro" id="IPR021860">
    <property type="entry name" value="Peptidase_S12_Pab87-rel_C"/>
</dbReference>
<dbReference type="KEGG" id="mrtj:KHC33_13750"/>
<dbReference type="Gene3D" id="3.40.710.10">
    <property type="entry name" value="DD-peptidase/beta-lactamase superfamily"/>
    <property type="match status" value="1"/>
</dbReference>
<keyword evidence="4" id="KW-1185">Reference proteome</keyword>
<dbReference type="EMBL" id="CP075546">
    <property type="protein sequence ID" value="QVV88378.1"/>
    <property type="molecule type" value="Genomic_DNA"/>
</dbReference>
<dbReference type="PANTHER" id="PTHR46825:SF15">
    <property type="entry name" value="BETA-LACTAMASE-RELATED DOMAIN-CONTAINING PROTEIN"/>
    <property type="match status" value="1"/>
</dbReference>
<evidence type="ECO:0000259" key="1">
    <source>
        <dbReference type="Pfam" id="PF00144"/>
    </source>
</evidence>
<dbReference type="Proteomes" id="UP000680656">
    <property type="component" value="Chromosome"/>
</dbReference>
<dbReference type="Pfam" id="PF11954">
    <property type="entry name" value="DUF3471"/>
    <property type="match status" value="1"/>
</dbReference>
<dbReference type="InterPro" id="IPR012338">
    <property type="entry name" value="Beta-lactam/transpept-like"/>
</dbReference>
<organism evidence="3 4">
    <name type="scientific">Methanospirillum purgamenti</name>
    <dbReference type="NCBI Taxonomy" id="2834276"/>
    <lineage>
        <taxon>Archaea</taxon>
        <taxon>Methanobacteriati</taxon>
        <taxon>Methanobacteriota</taxon>
        <taxon>Stenosarchaea group</taxon>
        <taxon>Methanomicrobia</taxon>
        <taxon>Methanomicrobiales</taxon>
        <taxon>Methanospirillaceae</taxon>
        <taxon>Methanospirillum</taxon>
    </lineage>
</organism>
<dbReference type="Pfam" id="PF00144">
    <property type="entry name" value="Beta-lactamase"/>
    <property type="match status" value="1"/>
</dbReference>
<feature type="domain" description="Peptidase S12 Pab87-related C-terminal" evidence="2">
    <location>
        <begin position="441"/>
        <end position="524"/>
    </location>
</feature>
<dbReference type="InterPro" id="IPR050491">
    <property type="entry name" value="AmpC-like"/>
</dbReference>
<protein>
    <submittedName>
        <fullName evidence="3">Beta-lactamase family protein</fullName>
    </submittedName>
</protein>
<evidence type="ECO:0000313" key="4">
    <source>
        <dbReference type="Proteomes" id="UP000680656"/>
    </source>
</evidence>
<reference evidence="3 4" key="1">
    <citation type="submission" date="2021-05" db="EMBL/GenBank/DDBJ databases">
        <title>A novel Methanospirillum isolate from a pyrite-forming mixed culture.</title>
        <authorList>
            <person name="Bunk B."/>
            <person name="Sproer C."/>
            <person name="Spring S."/>
            <person name="Pester M."/>
        </authorList>
    </citation>
    <scope>NUCLEOTIDE SEQUENCE [LARGE SCALE GENOMIC DNA]</scope>
    <source>
        <strain evidence="3 4">J.3.6.1-F.2.7.3</strain>
    </source>
</reference>
<dbReference type="GeneID" id="65098268"/>
<sequence>MNYFSLFVLVLALCTTQAVCAGPINVLNPEIGGMIPLTGIGVMASQSLTTSDLDDIIAHFDTYAEEERQKWNVPGMAIAIVKDGTVVFAKGYGVKTAGESDPVTTSTVFQIGSTSKAFTAALAAMEVDSGRMNWTEPIVSYVPDFEMNDPWVTKEFTITDSLAQKSGLSDHWGTDLPIFGYDRAEIIHALRYAEPVSSFRSQFMYQNVPFLVAAEAIEKTSGMSWEDNLRNRIFTPLNMTSASTGYESFLAAPDHTSLHMIGLTSNNTIGPIPIANDWKFTDFTDIMGPAGGINADIKDMAAWAIFQLGNGSCGADELITSDNMAFMHTPKTPISDIMVDPVGYYCQGWIYQEMNGTPSIIWHNGATLGGIANIMLVPKENLGIVILANEKGPNIPDFLAFSFYDQCFGGTSAVKNTMSLNDYMALVGQMILPPKLEIFNNTTSPKDLTPYRGSYQNDVFGTAVVFEQNDNLTVTIGKRPVTFYLSMIDERTFMATCPEYSQDYFKNVTFTIGPDGTIQELTAPLFIVSENVPYTRINP</sequence>
<accession>A0A8E7EGP0</accession>
<name>A0A8E7EGP0_9EURY</name>
<dbReference type="Gene3D" id="2.40.128.600">
    <property type="match status" value="1"/>
</dbReference>
<gene>
    <name evidence="3" type="ORF">KHC33_13750</name>
</gene>
<dbReference type="SUPFAM" id="SSF56601">
    <property type="entry name" value="beta-lactamase/transpeptidase-like"/>
    <property type="match status" value="1"/>
</dbReference>
<feature type="domain" description="Beta-lactamase-related" evidence="1">
    <location>
        <begin position="66"/>
        <end position="394"/>
    </location>
</feature>
<dbReference type="InterPro" id="IPR001466">
    <property type="entry name" value="Beta-lactam-related"/>
</dbReference>
<evidence type="ECO:0000259" key="2">
    <source>
        <dbReference type="Pfam" id="PF11954"/>
    </source>
</evidence>
<dbReference type="AlphaFoldDB" id="A0A8E7EGP0"/>
<dbReference type="PANTHER" id="PTHR46825">
    <property type="entry name" value="D-ALANYL-D-ALANINE-CARBOXYPEPTIDASE/ENDOPEPTIDASE AMPH"/>
    <property type="match status" value="1"/>
</dbReference>